<dbReference type="STRING" id="414004.CENSYa_0218"/>
<dbReference type="Proteomes" id="UP000000758">
    <property type="component" value="Chromosome"/>
</dbReference>
<dbReference type="EMBL" id="DP000238">
    <property type="protein sequence ID" value="ABK76861.1"/>
    <property type="molecule type" value="Genomic_DNA"/>
</dbReference>
<reference evidence="1 2" key="1">
    <citation type="journal article" date="2006" name="Proc. Natl. Acad. Sci. U.S.A.">
        <title>Genomic analysis of the uncultivated marine crenarchaeote Cenarchaeum symbiosum.</title>
        <authorList>
            <person name="Hallam S.J."/>
            <person name="Konstantinidis K.T."/>
            <person name="Putnam N."/>
            <person name="Schleper C."/>
            <person name="Watanabe Y."/>
            <person name="Sugahara J."/>
            <person name="Preston C."/>
            <person name="de la Torre J."/>
            <person name="Richardson P.M."/>
            <person name="DeLong E.F."/>
        </authorList>
    </citation>
    <scope>NUCLEOTIDE SEQUENCE [LARGE SCALE GENOMIC DNA]</scope>
    <source>
        <strain evidence="2">A</strain>
    </source>
</reference>
<name>A0RU44_CENSY</name>
<protein>
    <submittedName>
        <fullName evidence="1">Uncharacterized protein</fullName>
    </submittedName>
</protein>
<dbReference type="EnsemblBacteria" id="ABK76861">
    <property type="protein sequence ID" value="ABK76861"/>
    <property type="gene ID" value="CENSYa_0218"/>
</dbReference>
<evidence type="ECO:0000313" key="1">
    <source>
        <dbReference type="EMBL" id="ABK76861.1"/>
    </source>
</evidence>
<dbReference type="AlphaFoldDB" id="A0RU44"/>
<keyword evidence="2" id="KW-1185">Reference proteome</keyword>
<evidence type="ECO:0000313" key="2">
    <source>
        <dbReference type="Proteomes" id="UP000000758"/>
    </source>
</evidence>
<dbReference type="HOGENOM" id="CLU_1425035_0_0_2"/>
<organism evidence="1 2">
    <name type="scientific">Cenarchaeum symbiosum (strain A)</name>
    <dbReference type="NCBI Taxonomy" id="414004"/>
    <lineage>
        <taxon>Archaea</taxon>
        <taxon>Nitrososphaerota</taxon>
        <taxon>Candidatus Cenarchaeales</taxon>
        <taxon>Candidatus Cenarchaeaceae</taxon>
        <taxon>Candidatus Cenarchaeum</taxon>
    </lineage>
</organism>
<accession>A0RU44</accession>
<sequence>MWPDPEGLSLFMTWCNAPDEYKKSIKELSFTYAMHVGGEWNPSTGVMKVNPEIPDMAQADFMRDELIHATWTLWGANRHKEFQNGIQDMEPLTPHSASWKSSNHKVIWERVSQLVTDAISSGDKAGHGARIPLRLIDIELGFTDDDYKPEGRAQKWAEHGLSYAEHIYANMSYSVLMKIRTEKKPDKDDG</sequence>
<dbReference type="KEGG" id="csy:CENSYa_0218"/>
<gene>
    <name evidence="1" type="ordered locus">CENSYa_0218</name>
</gene>
<proteinExistence type="predicted"/>